<gene>
    <name evidence="6" type="ORF">BC936DRAFT_139901</name>
</gene>
<dbReference type="Pfam" id="PF01753">
    <property type="entry name" value="zf-MYND"/>
    <property type="match status" value="1"/>
</dbReference>
<keyword evidence="7" id="KW-1185">Reference proteome</keyword>
<dbReference type="PROSITE" id="PS01360">
    <property type="entry name" value="ZF_MYND_1"/>
    <property type="match status" value="1"/>
</dbReference>
<keyword evidence="3" id="KW-0862">Zinc</keyword>
<dbReference type="InterPro" id="IPR024119">
    <property type="entry name" value="TF_DEAF-1"/>
</dbReference>
<evidence type="ECO:0000256" key="3">
    <source>
        <dbReference type="ARBA" id="ARBA00022833"/>
    </source>
</evidence>
<proteinExistence type="predicted"/>
<dbReference type="EMBL" id="RBNI01001603">
    <property type="protein sequence ID" value="RUP50230.1"/>
    <property type="molecule type" value="Genomic_DNA"/>
</dbReference>
<dbReference type="PANTHER" id="PTHR10237:SF14">
    <property type="entry name" value="MYND-TYPE DOMAIN-CONTAINING PROTEIN"/>
    <property type="match status" value="1"/>
</dbReference>
<comment type="caution">
    <text evidence="6">The sequence shown here is derived from an EMBL/GenBank/DDBJ whole genome shotgun (WGS) entry which is preliminary data.</text>
</comment>
<dbReference type="GO" id="GO:0000981">
    <property type="term" value="F:DNA-binding transcription factor activity, RNA polymerase II-specific"/>
    <property type="evidence" value="ECO:0007669"/>
    <property type="project" value="TreeGrafter"/>
</dbReference>
<dbReference type="GO" id="GO:0005634">
    <property type="term" value="C:nucleus"/>
    <property type="evidence" value="ECO:0007669"/>
    <property type="project" value="TreeGrafter"/>
</dbReference>
<name>A0A433DHA9_9FUNG</name>
<feature type="domain" description="MYND-type" evidence="5">
    <location>
        <begin position="176"/>
        <end position="212"/>
    </location>
</feature>
<dbReference type="AlphaFoldDB" id="A0A433DHA9"/>
<dbReference type="Gene3D" id="6.10.140.2220">
    <property type="match status" value="1"/>
</dbReference>
<evidence type="ECO:0000256" key="4">
    <source>
        <dbReference type="PROSITE-ProRule" id="PRU00134"/>
    </source>
</evidence>
<evidence type="ECO:0000256" key="1">
    <source>
        <dbReference type="ARBA" id="ARBA00022723"/>
    </source>
</evidence>
<protein>
    <recommendedName>
        <fullName evidence="5">MYND-type domain-containing protein</fullName>
    </recommendedName>
</protein>
<dbReference type="InterPro" id="IPR002893">
    <property type="entry name" value="Znf_MYND"/>
</dbReference>
<evidence type="ECO:0000256" key="2">
    <source>
        <dbReference type="ARBA" id="ARBA00022771"/>
    </source>
</evidence>
<keyword evidence="1" id="KW-0479">Metal-binding</keyword>
<evidence type="ECO:0000259" key="5">
    <source>
        <dbReference type="PROSITE" id="PS50865"/>
    </source>
</evidence>
<evidence type="ECO:0000313" key="7">
    <source>
        <dbReference type="Proteomes" id="UP000268093"/>
    </source>
</evidence>
<accession>A0A433DHA9</accession>
<sequence length="216" mass="24917">MASIPPSDFATKTLPGSKVVIGLHPGDTFSTAPAEIHRRVVHFLPEDEQDDFKNMTENKIAVVALYYQVLKDYLPALDSTSYRHFGFSKLHDTDQVLLLGLYQGLIRSQECKIQEFLEAYESGELRSLIESTYSSVTERARGDYYKWFLQNRELFDSLKPPSIRFTTGEAYNIKTCHVCNKTTTTSCGRCRKVWYCSKEHQRTDWKEHKLVCRDGQ</sequence>
<dbReference type="GO" id="GO:0008270">
    <property type="term" value="F:zinc ion binding"/>
    <property type="evidence" value="ECO:0007669"/>
    <property type="project" value="UniProtKB-KW"/>
</dbReference>
<dbReference type="SUPFAM" id="SSF144232">
    <property type="entry name" value="HIT/MYND zinc finger-like"/>
    <property type="match status" value="1"/>
</dbReference>
<reference evidence="6 7" key="1">
    <citation type="journal article" date="2018" name="New Phytol.">
        <title>Phylogenomics of Endogonaceae and evolution of mycorrhizas within Mucoromycota.</title>
        <authorList>
            <person name="Chang Y."/>
            <person name="Desiro A."/>
            <person name="Na H."/>
            <person name="Sandor L."/>
            <person name="Lipzen A."/>
            <person name="Clum A."/>
            <person name="Barry K."/>
            <person name="Grigoriev I.V."/>
            <person name="Martin F.M."/>
            <person name="Stajich J.E."/>
            <person name="Smith M.E."/>
            <person name="Bonito G."/>
            <person name="Spatafora J.W."/>
        </authorList>
    </citation>
    <scope>NUCLEOTIDE SEQUENCE [LARGE SCALE GENOMIC DNA]</scope>
    <source>
        <strain evidence="6 7">GMNB39</strain>
    </source>
</reference>
<evidence type="ECO:0000313" key="6">
    <source>
        <dbReference type="EMBL" id="RUP50230.1"/>
    </source>
</evidence>
<dbReference type="Proteomes" id="UP000268093">
    <property type="component" value="Unassembled WGS sequence"/>
</dbReference>
<dbReference type="PANTHER" id="PTHR10237">
    <property type="entry name" value="DEFORMED EPIDERMAL AUTOREGULATORY FACTOR 1 HOMOLOG SUPPRESSIN"/>
    <property type="match status" value="1"/>
</dbReference>
<organism evidence="6 7">
    <name type="scientific">Jimgerdemannia flammicorona</name>
    <dbReference type="NCBI Taxonomy" id="994334"/>
    <lineage>
        <taxon>Eukaryota</taxon>
        <taxon>Fungi</taxon>
        <taxon>Fungi incertae sedis</taxon>
        <taxon>Mucoromycota</taxon>
        <taxon>Mucoromycotina</taxon>
        <taxon>Endogonomycetes</taxon>
        <taxon>Endogonales</taxon>
        <taxon>Endogonaceae</taxon>
        <taxon>Jimgerdemannia</taxon>
    </lineage>
</organism>
<dbReference type="OrthoDB" id="432970at2759"/>
<dbReference type="PROSITE" id="PS50865">
    <property type="entry name" value="ZF_MYND_2"/>
    <property type="match status" value="1"/>
</dbReference>
<keyword evidence="2 4" id="KW-0863">Zinc-finger</keyword>